<dbReference type="Pfam" id="PF00733">
    <property type="entry name" value="Asn_synthase"/>
    <property type="match status" value="1"/>
</dbReference>
<dbReference type="SUPFAM" id="SSF52402">
    <property type="entry name" value="Adenine nucleotide alpha hydrolases-like"/>
    <property type="match status" value="1"/>
</dbReference>
<protein>
    <recommendedName>
        <fullName evidence="3">asparagine synthase (glutamine-hydrolyzing)</fullName>
        <ecNumber evidence="3">6.3.5.4</ecNumber>
    </recommendedName>
</protein>
<dbReference type="InterPro" id="IPR014729">
    <property type="entry name" value="Rossmann-like_a/b/a_fold"/>
</dbReference>
<dbReference type="InterPro" id="IPR017932">
    <property type="entry name" value="GATase_2_dom"/>
</dbReference>
<dbReference type="Gene3D" id="3.60.20.10">
    <property type="entry name" value="Glutamine Phosphoribosylpyrophosphate, subunit 1, domain 1"/>
    <property type="match status" value="1"/>
</dbReference>
<keyword evidence="8" id="KW-0061">Asparagine biosynthesis</keyword>
<evidence type="ECO:0000256" key="5">
    <source>
        <dbReference type="ARBA" id="ARBA00022840"/>
    </source>
</evidence>
<dbReference type="Gene3D" id="3.40.50.620">
    <property type="entry name" value="HUPs"/>
    <property type="match status" value="1"/>
</dbReference>
<keyword evidence="6 8" id="KW-0315">Glutamine amidotransferase</keyword>
<dbReference type="PANTHER" id="PTHR43284">
    <property type="entry name" value="ASPARAGINE SYNTHETASE (GLUTAMINE-HYDROLYZING)"/>
    <property type="match status" value="1"/>
</dbReference>
<dbReference type="PANTHER" id="PTHR43284:SF1">
    <property type="entry name" value="ASPARAGINE SYNTHETASE"/>
    <property type="match status" value="1"/>
</dbReference>
<keyword evidence="11" id="KW-0436">Ligase</keyword>
<dbReference type="RefSeq" id="WP_150033510.1">
    <property type="nucleotide sequence ID" value="NZ_VWSH01000003.1"/>
</dbReference>
<evidence type="ECO:0000259" key="10">
    <source>
        <dbReference type="PROSITE" id="PS51278"/>
    </source>
</evidence>
<dbReference type="CDD" id="cd00712">
    <property type="entry name" value="AsnB"/>
    <property type="match status" value="1"/>
</dbReference>
<feature type="active site" description="For GATase activity" evidence="8">
    <location>
        <position position="2"/>
    </location>
</feature>
<name>A0A5M6CF14_9BACT</name>
<evidence type="ECO:0000256" key="7">
    <source>
        <dbReference type="ARBA" id="ARBA00048741"/>
    </source>
</evidence>
<evidence type="ECO:0000256" key="2">
    <source>
        <dbReference type="ARBA" id="ARBA00005752"/>
    </source>
</evidence>
<keyword evidence="8" id="KW-0028">Amino-acid biosynthesis</keyword>
<feature type="binding site" evidence="9">
    <location>
        <position position="100"/>
    </location>
    <ligand>
        <name>L-glutamine</name>
        <dbReference type="ChEBI" id="CHEBI:58359"/>
    </ligand>
</feature>
<dbReference type="NCBIfam" id="TIGR01536">
    <property type="entry name" value="asn_synth_AEB"/>
    <property type="match status" value="1"/>
</dbReference>
<dbReference type="Proteomes" id="UP000323632">
    <property type="component" value="Unassembled WGS sequence"/>
</dbReference>
<feature type="domain" description="Glutamine amidotransferase type-2" evidence="10">
    <location>
        <begin position="2"/>
        <end position="213"/>
    </location>
</feature>
<comment type="catalytic activity">
    <reaction evidence="7">
        <text>L-aspartate + L-glutamine + ATP + H2O = L-asparagine + L-glutamate + AMP + diphosphate + H(+)</text>
        <dbReference type="Rhea" id="RHEA:12228"/>
        <dbReference type="ChEBI" id="CHEBI:15377"/>
        <dbReference type="ChEBI" id="CHEBI:15378"/>
        <dbReference type="ChEBI" id="CHEBI:29985"/>
        <dbReference type="ChEBI" id="CHEBI:29991"/>
        <dbReference type="ChEBI" id="CHEBI:30616"/>
        <dbReference type="ChEBI" id="CHEBI:33019"/>
        <dbReference type="ChEBI" id="CHEBI:58048"/>
        <dbReference type="ChEBI" id="CHEBI:58359"/>
        <dbReference type="ChEBI" id="CHEBI:456215"/>
        <dbReference type="EC" id="6.3.5.4"/>
    </reaction>
</comment>
<comment type="caution">
    <text evidence="11">The sequence shown here is derived from an EMBL/GenBank/DDBJ whole genome shotgun (WGS) entry which is preliminary data.</text>
</comment>
<proteinExistence type="inferred from homology"/>
<dbReference type="CDD" id="cd01991">
    <property type="entry name" value="Asn_synthase_B_C"/>
    <property type="match status" value="1"/>
</dbReference>
<evidence type="ECO:0000256" key="1">
    <source>
        <dbReference type="ARBA" id="ARBA00005187"/>
    </source>
</evidence>
<keyword evidence="5 9" id="KW-0067">ATP-binding</keyword>
<keyword evidence="12" id="KW-1185">Reference proteome</keyword>
<comment type="pathway">
    <text evidence="1">Amino-acid biosynthesis; L-asparagine biosynthesis; L-asparagine from L-aspartate (L-Gln route): step 1/1.</text>
</comment>
<dbReference type="GO" id="GO:0006529">
    <property type="term" value="P:asparagine biosynthetic process"/>
    <property type="evidence" value="ECO:0007669"/>
    <property type="project" value="UniProtKB-KW"/>
</dbReference>
<dbReference type="Pfam" id="PF13537">
    <property type="entry name" value="GATase_7"/>
    <property type="match status" value="1"/>
</dbReference>
<dbReference type="GO" id="GO:0004066">
    <property type="term" value="F:asparagine synthase (glutamine-hydrolyzing) activity"/>
    <property type="evidence" value="ECO:0007669"/>
    <property type="project" value="UniProtKB-EC"/>
</dbReference>
<dbReference type="GO" id="GO:0005829">
    <property type="term" value="C:cytosol"/>
    <property type="evidence" value="ECO:0007669"/>
    <property type="project" value="TreeGrafter"/>
</dbReference>
<dbReference type="InterPro" id="IPR051786">
    <property type="entry name" value="ASN_synthetase/amidase"/>
</dbReference>
<dbReference type="SUPFAM" id="SSF56235">
    <property type="entry name" value="N-terminal nucleophile aminohydrolases (Ntn hydrolases)"/>
    <property type="match status" value="1"/>
</dbReference>
<evidence type="ECO:0000256" key="6">
    <source>
        <dbReference type="ARBA" id="ARBA00022962"/>
    </source>
</evidence>
<comment type="similarity">
    <text evidence="2">Belongs to the asparagine synthetase family.</text>
</comment>
<dbReference type="InterPro" id="IPR029055">
    <property type="entry name" value="Ntn_hydrolases_N"/>
</dbReference>
<evidence type="ECO:0000256" key="8">
    <source>
        <dbReference type="PIRSR" id="PIRSR001589-1"/>
    </source>
</evidence>
<keyword evidence="4 9" id="KW-0547">Nucleotide-binding</keyword>
<dbReference type="PIRSF" id="PIRSF001589">
    <property type="entry name" value="Asn_synthetase_glu-h"/>
    <property type="match status" value="1"/>
</dbReference>
<dbReference type="GO" id="GO:0005524">
    <property type="term" value="F:ATP binding"/>
    <property type="evidence" value="ECO:0007669"/>
    <property type="project" value="UniProtKB-KW"/>
</dbReference>
<dbReference type="EMBL" id="VWSH01000003">
    <property type="protein sequence ID" value="KAA5533764.1"/>
    <property type="molecule type" value="Genomic_DNA"/>
</dbReference>
<organism evidence="11 12">
    <name type="scientific">Taibaiella lutea</name>
    <dbReference type="NCBI Taxonomy" id="2608001"/>
    <lineage>
        <taxon>Bacteria</taxon>
        <taxon>Pseudomonadati</taxon>
        <taxon>Bacteroidota</taxon>
        <taxon>Chitinophagia</taxon>
        <taxon>Chitinophagales</taxon>
        <taxon>Chitinophagaceae</taxon>
        <taxon>Taibaiella</taxon>
    </lineage>
</organism>
<evidence type="ECO:0000256" key="3">
    <source>
        <dbReference type="ARBA" id="ARBA00012737"/>
    </source>
</evidence>
<gene>
    <name evidence="11" type="primary">asnB</name>
    <name evidence="11" type="ORF">F0919_14630</name>
</gene>
<dbReference type="InterPro" id="IPR006426">
    <property type="entry name" value="Asn_synth_AEB"/>
</dbReference>
<evidence type="ECO:0000256" key="9">
    <source>
        <dbReference type="PIRSR" id="PIRSR001589-2"/>
    </source>
</evidence>
<dbReference type="InterPro" id="IPR001962">
    <property type="entry name" value="Asn_synthase"/>
</dbReference>
<dbReference type="InterPro" id="IPR033738">
    <property type="entry name" value="AsnB_N"/>
</dbReference>
<dbReference type="PROSITE" id="PS51278">
    <property type="entry name" value="GATASE_TYPE_2"/>
    <property type="match status" value="1"/>
</dbReference>
<dbReference type="EC" id="6.3.5.4" evidence="3"/>
<sequence length="629" mass="72807">MCGIAGILNINRQPVSHQEIILMTNALAHRGPDGEGTYIDEYMALGHRRLAILDTSPKGAQPMASKNGEWVIIFNGCIYNYLELKLELRNKGHEFISTSDTEVLAEGISEYGMDFMHRLDGMFAVAAWHKPSQTLWLSRDRFGVKPLYYHFKNGTLLFASEIKGIIAHPKYQVQLNYSALNEYFTFQNMFSFNTLFDGVKMLPAANTVKINLETTDIKHQSWWNYDFTQPDDSLTFEDAKEETMRLFKKAVAKQMVADVPVGSYLSGGMDSGSIASVASQHVPRLYTFTCGFDMSTVTGVEANYDERRDAELMASYFKTEHYEQVINAGDLRWSLPKLVWHLEDLRVGMSYPNYYISGLASKFVKVCLQGTGGDELFGGYPWRYYRVFQSLNQKDFFDQYYGFWQRLVPDEQRKELFTDVIAGKVDVGEPRRIFEKVFTFNSNLNYDTPEQHINNSLYFEIKTFLSGLLLVGDKLSMAHGLEERFPFLDNELVNFAQKIPIRHKLGNLENMKRMDENKAGNKVNAYREFDDGKNVLRKAMGNFLPEQIINRKKQGFSAPDESWYRGENADYVKELLLNKKTVSSEFINPKYMEKIINEHTNQRINHRLLIWSFMNFEWWCRIFLNNESV</sequence>
<feature type="binding site" evidence="9">
    <location>
        <position position="297"/>
    </location>
    <ligand>
        <name>ATP</name>
        <dbReference type="ChEBI" id="CHEBI:30616"/>
    </ligand>
</feature>
<dbReference type="AlphaFoldDB" id="A0A5M6CF14"/>
<evidence type="ECO:0000256" key="4">
    <source>
        <dbReference type="ARBA" id="ARBA00022741"/>
    </source>
</evidence>
<evidence type="ECO:0000313" key="12">
    <source>
        <dbReference type="Proteomes" id="UP000323632"/>
    </source>
</evidence>
<accession>A0A5M6CF14</accession>
<evidence type="ECO:0000313" key="11">
    <source>
        <dbReference type="EMBL" id="KAA5533764.1"/>
    </source>
</evidence>
<reference evidence="11 12" key="1">
    <citation type="submission" date="2019-09" db="EMBL/GenBank/DDBJ databases">
        <title>Genome sequence and assembly of Taibaiella sp.</title>
        <authorList>
            <person name="Chhetri G."/>
        </authorList>
    </citation>
    <scope>NUCLEOTIDE SEQUENCE [LARGE SCALE GENOMIC DNA]</scope>
    <source>
        <strain evidence="11 12">KVB11</strain>
    </source>
</reference>